<reference evidence="2" key="1">
    <citation type="journal article" date="2021" name="PeerJ">
        <title>Extensive microbial diversity within the chicken gut microbiome revealed by metagenomics and culture.</title>
        <authorList>
            <person name="Gilroy R."/>
            <person name="Ravi A."/>
            <person name="Getino M."/>
            <person name="Pursley I."/>
            <person name="Horton D.L."/>
            <person name="Alikhan N.F."/>
            <person name="Baker D."/>
            <person name="Gharbi K."/>
            <person name="Hall N."/>
            <person name="Watson M."/>
            <person name="Adriaenssens E.M."/>
            <person name="Foster-Nyarko E."/>
            <person name="Jarju S."/>
            <person name="Secka A."/>
            <person name="Antonio M."/>
            <person name="Oren A."/>
            <person name="Chaudhuri R.R."/>
            <person name="La Ragione R."/>
            <person name="Hildebrand F."/>
            <person name="Pallen M.J."/>
        </authorList>
    </citation>
    <scope>NUCLEOTIDE SEQUENCE</scope>
    <source>
        <strain evidence="2">ChiBcec8-14828</strain>
    </source>
</reference>
<accession>A0A9D2S1P7</accession>
<proteinExistence type="predicted"/>
<dbReference type="InterPro" id="IPR036513">
    <property type="entry name" value="STAS_dom_sf"/>
</dbReference>
<gene>
    <name evidence="2" type="ORF">H9943_06630</name>
</gene>
<organism evidence="2 3">
    <name type="scientific">Candidatus Ruthenibacterium avium</name>
    <dbReference type="NCBI Taxonomy" id="2838751"/>
    <lineage>
        <taxon>Bacteria</taxon>
        <taxon>Bacillati</taxon>
        <taxon>Bacillota</taxon>
        <taxon>Clostridia</taxon>
        <taxon>Eubacteriales</taxon>
        <taxon>Oscillospiraceae</taxon>
        <taxon>Ruthenibacterium</taxon>
    </lineage>
</organism>
<dbReference type="SUPFAM" id="SSF52091">
    <property type="entry name" value="SpoIIaa-like"/>
    <property type="match status" value="1"/>
</dbReference>
<reference evidence="2" key="2">
    <citation type="submission" date="2021-04" db="EMBL/GenBank/DDBJ databases">
        <authorList>
            <person name="Gilroy R."/>
        </authorList>
    </citation>
    <scope>NUCLEOTIDE SEQUENCE</scope>
    <source>
        <strain evidence="2">ChiBcec8-14828</strain>
    </source>
</reference>
<evidence type="ECO:0000313" key="2">
    <source>
        <dbReference type="EMBL" id="HJB40056.1"/>
    </source>
</evidence>
<dbReference type="Pfam" id="PF01740">
    <property type="entry name" value="STAS"/>
    <property type="match status" value="1"/>
</dbReference>
<feature type="domain" description="STAS" evidence="1">
    <location>
        <begin position="41"/>
        <end position="138"/>
    </location>
</feature>
<dbReference type="AlphaFoldDB" id="A0A9D2S1P7"/>
<dbReference type="CDD" id="cd07042">
    <property type="entry name" value="STAS_SulP_like_sulfate_transporter"/>
    <property type="match status" value="1"/>
</dbReference>
<dbReference type="Proteomes" id="UP000824209">
    <property type="component" value="Unassembled WGS sequence"/>
</dbReference>
<evidence type="ECO:0000259" key="1">
    <source>
        <dbReference type="PROSITE" id="PS50801"/>
    </source>
</evidence>
<dbReference type="Gene3D" id="3.30.750.24">
    <property type="entry name" value="STAS domain"/>
    <property type="match status" value="1"/>
</dbReference>
<dbReference type="EMBL" id="DWYA01000057">
    <property type="protein sequence ID" value="HJB40056.1"/>
    <property type="molecule type" value="Genomic_DNA"/>
</dbReference>
<dbReference type="InterPro" id="IPR002645">
    <property type="entry name" value="STAS_dom"/>
</dbReference>
<sequence length="138" mass="15585">MALILLVVRLSQLEINYERVNPERLDKPDEIEEEYRSAQAVYVTGSVIFANTEQIAAIYDMVQGAPAVLFSMRGTSYMDISGAQAFLQLVERLQEKQIIVGVCGVSQSVNEMMQRSGITQKVGKDRFYRSVSRAFQRV</sequence>
<dbReference type="PROSITE" id="PS50801">
    <property type="entry name" value="STAS"/>
    <property type="match status" value="1"/>
</dbReference>
<name>A0A9D2S1P7_9FIRM</name>
<evidence type="ECO:0000313" key="3">
    <source>
        <dbReference type="Proteomes" id="UP000824209"/>
    </source>
</evidence>
<comment type="caution">
    <text evidence="2">The sequence shown here is derived from an EMBL/GenBank/DDBJ whole genome shotgun (WGS) entry which is preliminary data.</text>
</comment>
<protein>
    <submittedName>
        <fullName evidence="2">Sodium-independent anion transporter</fullName>
    </submittedName>
</protein>